<organism evidence="7 8">
    <name type="scientific">Bordetella genomosp. 5</name>
    <dbReference type="NCBI Taxonomy" id="1395608"/>
    <lineage>
        <taxon>Bacteria</taxon>
        <taxon>Pseudomonadati</taxon>
        <taxon>Pseudomonadota</taxon>
        <taxon>Betaproteobacteria</taxon>
        <taxon>Burkholderiales</taxon>
        <taxon>Alcaligenaceae</taxon>
        <taxon>Bordetella</taxon>
    </lineage>
</organism>
<dbReference type="PANTHER" id="PTHR10010">
    <property type="entry name" value="SOLUTE CARRIER FAMILY 34 SODIUM PHOSPHATE , MEMBER 2-RELATED"/>
    <property type="match status" value="1"/>
</dbReference>
<protein>
    <recommendedName>
        <fullName evidence="9">PhoU domain-containing protein</fullName>
    </recommendedName>
</protein>
<comment type="subcellular location">
    <subcellularLocation>
        <location evidence="1">Cell membrane</location>
        <topology evidence="1">Multi-pass membrane protein</topology>
    </subcellularLocation>
</comment>
<feature type="transmembrane region" description="Helical" evidence="6">
    <location>
        <begin position="238"/>
        <end position="259"/>
    </location>
</feature>
<keyword evidence="4 6" id="KW-1133">Transmembrane helix</keyword>
<accession>A0A261T8H6</accession>
<dbReference type="RefSeq" id="WP_094803879.1">
    <property type="nucleotide sequence ID" value="NZ_NEVP01000012.1"/>
</dbReference>
<dbReference type="Proteomes" id="UP000216913">
    <property type="component" value="Unassembled WGS sequence"/>
</dbReference>
<proteinExistence type="predicted"/>
<keyword evidence="2" id="KW-1003">Cell membrane</keyword>
<dbReference type="NCBIfam" id="NF037997">
    <property type="entry name" value="Na_Pi_symport"/>
    <property type="match status" value="1"/>
</dbReference>
<feature type="transmembrane region" description="Helical" evidence="6">
    <location>
        <begin position="279"/>
        <end position="297"/>
    </location>
</feature>
<feature type="transmembrane region" description="Helical" evidence="6">
    <location>
        <begin position="208"/>
        <end position="226"/>
    </location>
</feature>
<name>A0A261T8H6_9BORD</name>
<dbReference type="PANTHER" id="PTHR10010:SF46">
    <property type="entry name" value="SODIUM-DEPENDENT PHOSPHATE TRANSPORT PROTEIN 2B"/>
    <property type="match status" value="1"/>
</dbReference>
<evidence type="ECO:0000313" key="7">
    <source>
        <dbReference type="EMBL" id="OZI45906.1"/>
    </source>
</evidence>
<dbReference type="GO" id="GO:0044341">
    <property type="term" value="P:sodium-dependent phosphate transport"/>
    <property type="evidence" value="ECO:0007669"/>
    <property type="project" value="InterPro"/>
</dbReference>
<evidence type="ECO:0000256" key="4">
    <source>
        <dbReference type="ARBA" id="ARBA00022989"/>
    </source>
</evidence>
<evidence type="ECO:0000256" key="3">
    <source>
        <dbReference type="ARBA" id="ARBA00022692"/>
    </source>
</evidence>
<evidence type="ECO:0000256" key="6">
    <source>
        <dbReference type="SAM" id="Phobius"/>
    </source>
</evidence>
<dbReference type="OrthoDB" id="5786928at2"/>
<feature type="transmembrane region" description="Helical" evidence="6">
    <location>
        <begin position="52"/>
        <end position="73"/>
    </location>
</feature>
<feature type="transmembrane region" description="Helical" evidence="6">
    <location>
        <begin position="85"/>
        <end position="112"/>
    </location>
</feature>
<dbReference type="EMBL" id="NEVP01000012">
    <property type="protein sequence ID" value="OZI45906.1"/>
    <property type="molecule type" value="Genomic_DNA"/>
</dbReference>
<dbReference type="GO" id="GO:0005436">
    <property type="term" value="F:sodium:phosphate symporter activity"/>
    <property type="evidence" value="ECO:0007669"/>
    <property type="project" value="InterPro"/>
</dbReference>
<reference evidence="7 8" key="1">
    <citation type="submission" date="2017-05" db="EMBL/GenBank/DDBJ databases">
        <title>Complete and WGS of Bordetella genogroups.</title>
        <authorList>
            <person name="Spilker T."/>
            <person name="LiPuma J."/>
        </authorList>
    </citation>
    <scope>NUCLEOTIDE SEQUENCE [LARGE SCALE GENOMIC DNA]</scope>
    <source>
        <strain evidence="7 8">AU10456</strain>
    </source>
</reference>
<evidence type="ECO:0000313" key="8">
    <source>
        <dbReference type="Proteomes" id="UP000216913"/>
    </source>
</evidence>
<keyword evidence="8" id="KW-1185">Reference proteome</keyword>
<evidence type="ECO:0000256" key="1">
    <source>
        <dbReference type="ARBA" id="ARBA00004651"/>
    </source>
</evidence>
<sequence>MITLAELLSGLGLLFIGLRLLGLHLRQAAGLRMRNVLQAATASRWSGLLAGAMAGAVAQSSNAVTLITANLVHGRVLSLAQATPVVAGANAGTAALVFLATLDMRLVVLYMVAVAGLSLHFKLDHHAARRDWIWAGLGLALLFLGLELIKHAPDTLSADDWRMLLGQGLSLPLALLLGVVVALVTQSASAASILAVAALHGGYLDFGAAFWLMTGANVGSGLAVLLSGSGLKGSGRRLCLVHVMVKLGGSALVAAGWVLYPHPTGEGPTAATAGAPMTLALLFLAMQIAGALPLTLWRERAVALTARLTPDDPVERASQPHYIYDRAVDDPVNAVTLAALERERVTAALPQLLPDLDAATAPVAARHTLLAGYRSVASQTDAFLVALIARGLPRDVLEQTLHEQSLLENLRALLETMEGFGRIVDPRGAGPGLLFNLSESLRTLAGLLADTAAERGRDADDLDLLVQLTGDRGELLERMRRQVALSQDLDEAVMRDLLAATRLFERAVWLIRRIAIATRERLPLAQATRP</sequence>
<comment type="caution">
    <text evidence="7">The sequence shown here is derived from an EMBL/GenBank/DDBJ whole genome shotgun (WGS) entry which is preliminary data.</text>
</comment>
<feature type="transmembrane region" description="Helical" evidence="6">
    <location>
        <begin position="132"/>
        <end position="149"/>
    </location>
</feature>
<dbReference type="InterPro" id="IPR003841">
    <property type="entry name" value="Na/Pi_transpt"/>
</dbReference>
<dbReference type="Pfam" id="PF02690">
    <property type="entry name" value="Na_Pi_cotrans"/>
    <property type="match status" value="2"/>
</dbReference>
<keyword evidence="3 6" id="KW-0812">Transmembrane</keyword>
<keyword evidence="5 6" id="KW-0472">Membrane</keyword>
<gene>
    <name evidence="7" type="ORF">CAL25_22080</name>
</gene>
<evidence type="ECO:0008006" key="9">
    <source>
        <dbReference type="Google" id="ProtNLM"/>
    </source>
</evidence>
<feature type="transmembrane region" description="Helical" evidence="6">
    <location>
        <begin position="169"/>
        <end position="196"/>
    </location>
</feature>
<evidence type="ECO:0000256" key="2">
    <source>
        <dbReference type="ARBA" id="ARBA00022475"/>
    </source>
</evidence>
<evidence type="ECO:0000256" key="5">
    <source>
        <dbReference type="ARBA" id="ARBA00023136"/>
    </source>
</evidence>
<dbReference type="AlphaFoldDB" id="A0A261T8H6"/>
<dbReference type="GO" id="GO:0005886">
    <property type="term" value="C:plasma membrane"/>
    <property type="evidence" value="ECO:0007669"/>
    <property type="project" value="UniProtKB-SubCell"/>
</dbReference>